<dbReference type="EMBL" id="JAXIOK010000244">
    <property type="protein sequence ID" value="KAK4740445.1"/>
    <property type="molecule type" value="Genomic_DNA"/>
</dbReference>
<keyword evidence="2" id="KW-0472">Membrane</keyword>
<evidence type="ECO:0000256" key="2">
    <source>
        <dbReference type="SAM" id="Phobius"/>
    </source>
</evidence>
<sequence length="158" mass="17738">MVYHVWLLRRMVKPPKKTFIGVNAIIGRFWVLFMMEDVSKNGVLAVQTLRNSIMASTLLASTAVMLSSLIAYLMTDRNDRSHSSLTVPGDPSHSNFSIKCFLIILSFLVTFFFNVQSTRYQPLLVLMVQPLRLASSPISEPPLSPPPPRVQPPPPFPL</sequence>
<feature type="region of interest" description="Disordered" evidence="1">
    <location>
        <begin position="138"/>
        <end position="158"/>
    </location>
</feature>
<feature type="transmembrane region" description="Helical" evidence="2">
    <location>
        <begin position="18"/>
        <end position="35"/>
    </location>
</feature>
<dbReference type="Pfam" id="PF04654">
    <property type="entry name" value="DUF599"/>
    <property type="match status" value="1"/>
</dbReference>
<comment type="caution">
    <text evidence="3">The sequence shown here is derived from an EMBL/GenBank/DDBJ whole genome shotgun (WGS) entry which is preliminary data.</text>
</comment>
<accession>A0AAN7GDU7</accession>
<organism evidence="3 4">
    <name type="scientific">Trapa incisa</name>
    <dbReference type="NCBI Taxonomy" id="236973"/>
    <lineage>
        <taxon>Eukaryota</taxon>
        <taxon>Viridiplantae</taxon>
        <taxon>Streptophyta</taxon>
        <taxon>Embryophyta</taxon>
        <taxon>Tracheophyta</taxon>
        <taxon>Spermatophyta</taxon>
        <taxon>Magnoliopsida</taxon>
        <taxon>eudicotyledons</taxon>
        <taxon>Gunneridae</taxon>
        <taxon>Pentapetalae</taxon>
        <taxon>rosids</taxon>
        <taxon>malvids</taxon>
        <taxon>Myrtales</taxon>
        <taxon>Lythraceae</taxon>
        <taxon>Trapa</taxon>
    </lineage>
</organism>
<dbReference type="PANTHER" id="PTHR31168:SF1">
    <property type="entry name" value="DUF599 FAMILY PROTEIN"/>
    <property type="match status" value="1"/>
</dbReference>
<keyword evidence="4" id="KW-1185">Reference proteome</keyword>
<dbReference type="PANTHER" id="PTHR31168">
    <property type="entry name" value="OS02G0292800 PROTEIN"/>
    <property type="match status" value="1"/>
</dbReference>
<reference evidence="3 4" key="1">
    <citation type="journal article" date="2023" name="Hortic Res">
        <title>Pangenome of water caltrop reveals structural variations and asymmetric subgenome divergence after allopolyploidization.</title>
        <authorList>
            <person name="Zhang X."/>
            <person name="Chen Y."/>
            <person name="Wang L."/>
            <person name="Yuan Y."/>
            <person name="Fang M."/>
            <person name="Shi L."/>
            <person name="Lu R."/>
            <person name="Comes H.P."/>
            <person name="Ma Y."/>
            <person name="Chen Y."/>
            <person name="Huang G."/>
            <person name="Zhou Y."/>
            <person name="Zheng Z."/>
            <person name="Qiu Y."/>
        </authorList>
    </citation>
    <scope>NUCLEOTIDE SEQUENCE [LARGE SCALE GENOMIC DNA]</scope>
    <source>
        <tissue evidence="3">Roots</tissue>
    </source>
</reference>
<dbReference type="InterPro" id="IPR006747">
    <property type="entry name" value="DUF599"/>
</dbReference>
<dbReference type="Proteomes" id="UP001345219">
    <property type="component" value="Unassembled WGS sequence"/>
</dbReference>
<protein>
    <submittedName>
        <fullName evidence="3">Uncharacterized protein</fullName>
    </submittedName>
</protein>
<feature type="compositionally biased region" description="Pro residues" evidence="1">
    <location>
        <begin position="139"/>
        <end position="158"/>
    </location>
</feature>
<keyword evidence="2" id="KW-0812">Transmembrane</keyword>
<evidence type="ECO:0000313" key="4">
    <source>
        <dbReference type="Proteomes" id="UP001345219"/>
    </source>
</evidence>
<evidence type="ECO:0000256" key="1">
    <source>
        <dbReference type="SAM" id="MobiDB-lite"/>
    </source>
</evidence>
<proteinExistence type="predicted"/>
<feature type="transmembrane region" description="Helical" evidence="2">
    <location>
        <begin position="96"/>
        <end position="115"/>
    </location>
</feature>
<evidence type="ECO:0000313" key="3">
    <source>
        <dbReference type="EMBL" id="KAK4740445.1"/>
    </source>
</evidence>
<name>A0AAN7GDU7_9MYRT</name>
<gene>
    <name evidence="3" type="ORF">SAY87_032387</name>
</gene>
<keyword evidence="2" id="KW-1133">Transmembrane helix</keyword>
<dbReference type="AlphaFoldDB" id="A0AAN7GDU7"/>
<feature type="transmembrane region" description="Helical" evidence="2">
    <location>
        <begin position="55"/>
        <end position="75"/>
    </location>
</feature>